<evidence type="ECO:0000256" key="1">
    <source>
        <dbReference type="ARBA" id="ARBA00005104"/>
    </source>
</evidence>
<name>A0A7M4DI32_9MICO</name>
<proteinExistence type="predicted"/>
<dbReference type="PANTHER" id="PTHR38011">
    <property type="entry name" value="DIHYDROFOLATE REDUCTASE FAMILY PROTEIN (AFU_ORTHOLOGUE AFUA_8G06820)"/>
    <property type="match status" value="1"/>
</dbReference>
<dbReference type="AlphaFoldDB" id="A0A7M4DI32"/>
<dbReference type="PANTHER" id="PTHR38011:SF7">
    <property type="entry name" value="2,5-DIAMINO-6-RIBOSYLAMINO-4(3H)-PYRIMIDINONE 5'-PHOSPHATE REDUCTASE"/>
    <property type="match status" value="1"/>
</dbReference>
<dbReference type="InterPro" id="IPR050765">
    <property type="entry name" value="Riboflavin_Biosynth_HTPR"/>
</dbReference>
<comment type="caution">
    <text evidence="5">The sequence shown here is derived from an EMBL/GenBank/DDBJ whole genome shotgun (WGS) entry which is preliminary data.</text>
</comment>
<dbReference type="RefSeq" id="WP_156740597.1">
    <property type="nucleotide sequence ID" value="NZ_CACRYJ010000025.1"/>
</dbReference>
<dbReference type="Proteomes" id="UP000419743">
    <property type="component" value="Unassembled WGS sequence"/>
</dbReference>
<organism evidence="5 6">
    <name type="scientific">Occultella aeris</name>
    <dbReference type="NCBI Taxonomy" id="2761496"/>
    <lineage>
        <taxon>Bacteria</taxon>
        <taxon>Bacillati</taxon>
        <taxon>Actinomycetota</taxon>
        <taxon>Actinomycetes</taxon>
        <taxon>Micrococcales</taxon>
        <taxon>Ruaniaceae</taxon>
        <taxon>Occultella</taxon>
    </lineage>
</organism>
<sequence length="260" mass="27015">MSTSPEPADEPAFDTGDLLAAYAVADRDRPHLRVNFIASIDGAATHDGLSGALNNAADKQVFDTLRRLCDVVIVGAGTVRAEGYVGMRLPEPDAAWRREHGLAEHPVFAIVSARLALDPTSAVFTDAPVRPIVFTGPAAPESQRAALAQVADVIVCDGPGNAPVTSGAGVPGGIDAHAMRRELAGRGLTQMLCEGGPHLFGTLIGADAVDEVCLTVSPVLEGGPAGRIARGGPQRTLGMRLAHAASAGDMLFLRYQRRDA</sequence>
<feature type="domain" description="Bacterial bifunctional deaminase-reductase C-terminal" evidence="4">
    <location>
        <begin position="30"/>
        <end position="248"/>
    </location>
</feature>
<keyword evidence="3" id="KW-0560">Oxidoreductase</keyword>
<comment type="pathway">
    <text evidence="1">Cofactor biosynthesis; riboflavin biosynthesis.</text>
</comment>
<dbReference type="GO" id="GO:0008703">
    <property type="term" value="F:5-amino-6-(5-phosphoribosylamino)uracil reductase activity"/>
    <property type="evidence" value="ECO:0007669"/>
    <property type="project" value="InterPro"/>
</dbReference>
<dbReference type="Gene3D" id="3.40.430.10">
    <property type="entry name" value="Dihydrofolate Reductase, subunit A"/>
    <property type="match status" value="1"/>
</dbReference>
<dbReference type="InterPro" id="IPR002734">
    <property type="entry name" value="RibDG_C"/>
</dbReference>
<dbReference type="GO" id="GO:0009231">
    <property type="term" value="P:riboflavin biosynthetic process"/>
    <property type="evidence" value="ECO:0007669"/>
    <property type="project" value="InterPro"/>
</dbReference>
<dbReference type="EMBL" id="CACRYJ010000025">
    <property type="protein sequence ID" value="VZO36596.1"/>
    <property type="molecule type" value="Genomic_DNA"/>
</dbReference>
<evidence type="ECO:0000313" key="6">
    <source>
        <dbReference type="Proteomes" id="UP000419743"/>
    </source>
</evidence>
<protein>
    <submittedName>
        <fullName evidence="5">5-amino-6-(5-phosphoribosylamino)uracil reductase</fullName>
    </submittedName>
</protein>
<accession>A0A7M4DI32</accession>
<dbReference type="InterPro" id="IPR024072">
    <property type="entry name" value="DHFR-like_dom_sf"/>
</dbReference>
<reference evidence="5 6" key="1">
    <citation type="submission" date="2019-11" db="EMBL/GenBank/DDBJ databases">
        <authorList>
            <person name="Criscuolo A."/>
        </authorList>
    </citation>
    <scope>NUCLEOTIDE SEQUENCE [LARGE SCALE GENOMIC DNA]</scope>
    <source>
        <strain evidence="5">CIP111667</strain>
    </source>
</reference>
<evidence type="ECO:0000259" key="4">
    <source>
        <dbReference type="Pfam" id="PF01872"/>
    </source>
</evidence>
<dbReference type="Pfam" id="PF01872">
    <property type="entry name" value="RibD_C"/>
    <property type="match status" value="1"/>
</dbReference>
<gene>
    <name evidence="5" type="ORF">HALOF300_01783</name>
</gene>
<evidence type="ECO:0000256" key="3">
    <source>
        <dbReference type="ARBA" id="ARBA00023002"/>
    </source>
</evidence>
<evidence type="ECO:0000256" key="2">
    <source>
        <dbReference type="ARBA" id="ARBA00022857"/>
    </source>
</evidence>
<keyword evidence="6" id="KW-1185">Reference proteome</keyword>
<dbReference type="SUPFAM" id="SSF53597">
    <property type="entry name" value="Dihydrofolate reductase-like"/>
    <property type="match status" value="1"/>
</dbReference>
<evidence type="ECO:0000313" key="5">
    <source>
        <dbReference type="EMBL" id="VZO36596.1"/>
    </source>
</evidence>
<keyword evidence="2" id="KW-0521">NADP</keyword>